<dbReference type="EC" id="3.5.1.30" evidence="3"/>
<dbReference type="Pfam" id="PF00795">
    <property type="entry name" value="CN_hydrolase"/>
    <property type="match status" value="1"/>
</dbReference>
<gene>
    <name evidence="3" type="ORF">CZ674_10360</name>
</gene>
<reference evidence="3 4" key="1">
    <citation type="submission" date="2017-02" db="EMBL/GenBank/DDBJ databases">
        <authorList>
            <person name="Peterson S.W."/>
        </authorList>
    </citation>
    <scope>NUCLEOTIDE SEQUENCE [LARGE SCALE GENOMIC DNA]</scope>
    <source>
        <strain evidence="3 4">LMG 22410</strain>
    </source>
</reference>
<dbReference type="InterPro" id="IPR003010">
    <property type="entry name" value="C-N_Hydrolase"/>
</dbReference>
<dbReference type="GeneID" id="303173611"/>
<dbReference type="GO" id="GO:0033388">
    <property type="term" value="P:putrescine biosynthetic process from arginine"/>
    <property type="evidence" value="ECO:0007669"/>
    <property type="project" value="TreeGrafter"/>
</dbReference>
<name>A0A1R4GAH5_9MICO</name>
<evidence type="ECO:0000313" key="3">
    <source>
        <dbReference type="EMBL" id="SJM65250.1"/>
    </source>
</evidence>
<evidence type="ECO:0000313" key="4">
    <source>
        <dbReference type="Proteomes" id="UP000195787"/>
    </source>
</evidence>
<dbReference type="GO" id="GO:0047588">
    <property type="term" value="F:5-aminopentanamidase activity"/>
    <property type="evidence" value="ECO:0007669"/>
    <property type="project" value="UniProtKB-EC"/>
</dbReference>
<dbReference type="InterPro" id="IPR050345">
    <property type="entry name" value="Aliph_Amidase/BUP"/>
</dbReference>
<dbReference type="OrthoDB" id="9811121at2"/>
<organism evidence="3 4">
    <name type="scientific">Agrococcus casei LMG 22410</name>
    <dbReference type="NCBI Taxonomy" id="1255656"/>
    <lineage>
        <taxon>Bacteria</taxon>
        <taxon>Bacillati</taxon>
        <taxon>Actinomycetota</taxon>
        <taxon>Actinomycetes</taxon>
        <taxon>Micrococcales</taxon>
        <taxon>Microbacteriaceae</taxon>
        <taxon>Agrococcus</taxon>
    </lineage>
</organism>
<dbReference type="RefSeq" id="WP_086992479.1">
    <property type="nucleotide sequence ID" value="NZ_FUHU01000043.1"/>
</dbReference>
<proteinExistence type="predicted"/>
<evidence type="ECO:0000259" key="2">
    <source>
        <dbReference type="PROSITE" id="PS50263"/>
    </source>
</evidence>
<evidence type="ECO:0000256" key="1">
    <source>
        <dbReference type="ARBA" id="ARBA00022801"/>
    </source>
</evidence>
<accession>A0A1R4GAH5</accession>
<dbReference type="InterPro" id="IPR036526">
    <property type="entry name" value="C-N_Hydrolase_sf"/>
</dbReference>
<dbReference type="Gene3D" id="3.60.110.10">
    <property type="entry name" value="Carbon-nitrogen hydrolase"/>
    <property type="match status" value="1"/>
</dbReference>
<dbReference type="EMBL" id="FUHU01000043">
    <property type="protein sequence ID" value="SJM65250.1"/>
    <property type="molecule type" value="Genomic_DNA"/>
</dbReference>
<dbReference type="PANTHER" id="PTHR43674">
    <property type="entry name" value="NITRILASE C965.09-RELATED"/>
    <property type="match status" value="1"/>
</dbReference>
<dbReference type="Proteomes" id="UP000195787">
    <property type="component" value="Unassembled WGS sequence"/>
</dbReference>
<dbReference type="SUPFAM" id="SSF56317">
    <property type="entry name" value="Carbon-nitrogen hydrolase"/>
    <property type="match status" value="1"/>
</dbReference>
<keyword evidence="4" id="KW-1185">Reference proteome</keyword>
<protein>
    <submittedName>
        <fullName evidence="3">5-aminopentanamidase</fullName>
        <ecNumber evidence="3">3.5.1.30</ecNumber>
    </submittedName>
</protein>
<dbReference type="AlphaFoldDB" id="A0A1R4GAH5"/>
<feature type="domain" description="CN hydrolase" evidence="2">
    <location>
        <begin position="1"/>
        <end position="239"/>
    </location>
</feature>
<dbReference type="PANTHER" id="PTHR43674:SF2">
    <property type="entry name" value="BETA-UREIDOPROPIONASE"/>
    <property type="match status" value="1"/>
</dbReference>
<dbReference type="GO" id="GO:0050126">
    <property type="term" value="F:N-carbamoylputrescine amidase activity"/>
    <property type="evidence" value="ECO:0007669"/>
    <property type="project" value="TreeGrafter"/>
</dbReference>
<sequence>MKIALLQADAITADIDANLETIRQGAIKAEADGAALLLTPELFVSGYAPVELRSWLAAGGDSETEQKLQALASDTEIAIAASFPLLREDGTATISAGLWAHDGSEVLRYDKVHLWGEDEKATFVAASDAPEIAEWNGWNVAFQICYDIEFAEPTRMLASHGANLVLVPTAIDDDAHYVSDLIVPTRAAENGIVVAYADHARPETDPERFTGRSVVASWDGSVLGKAADAPELLMVDLPEPASVPGLSSNYLRDRRADVYAAWRESDLPRRTAP</sequence>
<dbReference type="PROSITE" id="PS50263">
    <property type="entry name" value="CN_HYDROLASE"/>
    <property type="match status" value="1"/>
</dbReference>
<keyword evidence="1 3" id="KW-0378">Hydrolase</keyword>